<keyword evidence="8" id="KW-1185">Reference proteome</keyword>
<dbReference type="Pfam" id="PF00881">
    <property type="entry name" value="Nitroreductase"/>
    <property type="match status" value="1"/>
</dbReference>
<sequence>MNPIYESLLSRKSVRVFEKRAVPDSIKEAVLNAAFQAPTAGNQMLYSIIDVTEENLKKKLSVTCDNQNFIAEAPIALIFLADSRRWLDAYEEAGLTARKPGAGDLLLSIQDAVIAAQNAVVAAESFGLGSCYIGDILENVEAVRKLLELDAYVVPVTMLVLGYPTDQQKVRKKPERFEKAYIVHENRYRRLALSDHREMFEKRAGQADFDYDEYMRKFCERKYMSEFSLEMTRSSKVYLKAFLDEPEEE</sequence>
<accession>A0A939HAP0</accession>
<gene>
    <name evidence="7" type="ORF">J3A84_14710</name>
</gene>
<evidence type="ECO:0000313" key="7">
    <source>
        <dbReference type="EMBL" id="MBO1266286.1"/>
    </source>
</evidence>
<keyword evidence="2 5" id="KW-0285">Flavoprotein</keyword>
<evidence type="ECO:0000256" key="5">
    <source>
        <dbReference type="PIRNR" id="PIRNR005426"/>
    </source>
</evidence>
<protein>
    <submittedName>
        <fullName evidence="7">Nitroreductase family protein</fullName>
    </submittedName>
</protein>
<dbReference type="Gene3D" id="3.40.109.10">
    <property type="entry name" value="NADH Oxidase"/>
    <property type="match status" value="1"/>
</dbReference>
<keyword evidence="4 5" id="KW-0560">Oxidoreductase</keyword>
<dbReference type="SUPFAM" id="SSF55469">
    <property type="entry name" value="FMN-dependent nitroreductase-like"/>
    <property type="match status" value="1"/>
</dbReference>
<evidence type="ECO:0000256" key="4">
    <source>
        <dbReference type="ARBA" id="ARBA00023002"/>
    </source>
</evidence>
<organism evidence="7 8">
    <name type="scientific">Proteiniclasticum aestuarii</name>
    <dbReference type="NCBI Taxonomy" id="2817862"/>
    <lineage>
        <taxon>Bacteria</taxon>
        <taxon>Bacillati</taxon>
        <taxon>Bacillota</taxon>
        <taxon>Clostridia</taxon>
        <taxon>Eubacteriales</taxon>
        <taxon>Clostridiaceae</taxon>
        <taxon>Proteiniclasticum</taxon>
    </lineage>
</organism>
<evidence type="ECO:0000256" key="2">
    <source>
        <dbReference type="ARBA" id="ARBA00022630"/>
    </source>
</evidence>
<dbReference type="AlphaFoldDB" id="A0A939HAP0"/>
<comment type="similarity">
    <text evidence="1 5">Belongs to the flavin oxidoreductase frp family.</text>
</comment>
<dbReference type="InterPro" id="IPR016446">
    <property type="entry name" value="Flavin_OxRdtase_Frp"/>
</dbReference>
<proteinExistence type="inferred from homology"/>
<evidence type="ECO:0000256" key="3">
    <source>
        <dbReference type="ARBA" id="ARBA00022643"/>
    </source>
</evidence>
<keyword evidence="5" id="KW-0521">NADP</keyword>
<comment type="caution">
    <text evidence="7">The sequence shown here is derived from an EMBL/GenBank/DDBJ whole genome shotgun (WGS) entry which is preliminary data.</text>
</comment>
<reference evidence="7" key="1">
    <citation type="submission" date="2021-03" db="EMBL/GenBank/DDBJ databases">
        <title>Proteiniclasticum marinus sp. nov., isolated from tidal flat sediment.</title>
        <authorList>
            <person name="Namirimu T."/>
            <person name="Yang J.-A."/>
            <person name="Yang S.-H."/>
            <person name="Kim Y.-J."/>
            <person name="Kwon K.K."/>
        </authorList>
    </citation>
    <scope>NUCLEOTIDE SEQUENCE</scope>
    <source>
        <strain evidence="7">SCR006</strain>
    </source>
</reference>
<dbReference type="PANTHER" id="PTHR43425">
    <property type="entry name" value="OXYGEN-INSENSITIVE NADPH NITROREDUCTASE"/>
    <property type="match status" value="1"/>
</dbReference>
<dbReference type="Proteomes" id="UP000664218">
    <property type="component" value="Unassembled WGS sequence"/>
</dbReference>
<evidence type="ECO:0000259" key="6">
    <source>
        <dbReference type="Pfam" id="PF00881"/>
    </source>
</evidence>
<dbReference type="GO" id="GO:0016491">
    <property type="term" value="F:oxidoreductase activity"/>
    <property type="evidence" value="ECO:0007669"/>
    <property type="project" value="UniProtKB-UniRule"/>
</dbReference>
<keyword evidence="3 5" id="KW-0288">FMN</keyword>
<evidence type="ECO:0000313" key="8">
    <source>
        <dbReference type="Proteomes" id="UP000664218"/>
    </source>
</evidence>
<feature type="domain" description="Nitroreductase" evidence="6">
    <location>
        <begin position="9"/>
        <end position="163"/>
    </location>
</feature>
<dbReference type="PANTHER" id="PTHR43425:SF2">
    <property type="entry name" value="OXYGEN-INSENSITIVE NADPH NITROREDUCTASE"/>
    <property type="match status" value="1"/>
</dbReference>
<dbReference type="EMBL" id="JAFNJU010000016">
    <property type="protein sequence ID" value="MBO1266286.1"/>
    <property type="molecule type" value="Genomic_DNA"/>
</dbReference>
<dbReference type="PIRSF" id="PIRSF005426">
    <property type="entry name" value="Frp"/>
    <property type="match status" value="1"/>
</dbReference>
<dbReference type="InterPro" id="IPR029479">
    <property type="entry name" value="Nitroreductase"/>
</dbReference>
<dbReference type="InterPro" id="IPR000415">
    <property type="entry name" value="Nitroreductase-like"/>
</dbReference>
<dbReference type="RefSeq" id="WP_207600811.1">
    <property type="nucleotide sequence ID" value="NZ_JAFNJU010000016.1"/>
</dbReference>
<evidence type="ECO:0000256" key="1">
    <source>
        <dbReference type="ARBA" id="ARBA00008366"/>
    </source>
</evidence>
<name>A0A939HAP0_9CLOT</name>